<dbReference type="InterPro" id="IPR035069">
    <property type="entry name" value="TTHA1013/TTHA0281-like"/>
</dbReference>
<protein>
    <submittedName>
        <fullName evidence="2">Type II toxin-antitoxin system HicB family antitoxin</fullName>
    </submittedName>
</protein>
<name>A0A7G7VLQ2_9FIRM</name>
<feature type="domain" description="HicB-like antitoxin of toxin-antitoxin system" evidence="1">
    <location>
        <begin position="7"/>
        <end position="122"/>
    </location>
</feature>
<dbReference type="Proteomes" id="UP000515480">
    <property type="component" value="Chromosome"/>
</dbReference>
<proteinExistence type="predicted"/>
<dbReference type="RefSeq" id="WP_185980938.1">
    <property type="nucleotide sequence ID" value="NZ_CP060204.1"/>
</dbReference>
<evidence type="ECO:0000259" key="1">
    <source>
        <dbReference type="Pfam" id="PF15919"/>
    </source>
</evidence>
<accession>A0A7G7VLQ2</accession>
<dbReference type="Pfam" id="PF15919">
    <property type="entry name" value="HicB_lk_antitox"/>
    <property type="match status" value="1"/>
</dbReference>
<reference evidence="2 3" key="1">
    <citation type="submission" date="2020-07" db="EMBL/GenBank/DDBJ databases">
        <title>Complete genome and description of Selenomonas timonensis sp. nov., a new bacterium isolated from a gingivitis subject.</title>
        <authorList>
            <person name="Antezack A."/>
        </authorList>
    </citation>
    <scope>NUCLEOTIDE SEQUENCE [LARGE SCALE GENOMIC DNA]</scope>
    <source>
        <strain evidence="2 3">Marseille-Q3039</strain>
    </source>
</reference>
<organism evidence="2 3">
    <name type="scientific">Selenomonas timonae</name>
    <dbReference type="NCBI Taxonomy" id="2754044"/>
    <lineage>
        <taxon>Bacteria</taxon>
        <taxon>Bacillati</taxon>
        <taxon>Bacillota</taxon>
        <taxon>Negativicutes</taxon>
        <taxon>Selenomonadales</taxon>
        <taxon>Selenomonadaceae</taxon>
        <taxon>Selenomonas</taxon>
    </lineage>
</organism>
<evidence type="ECO:0000313" key="3">
    <source>
        <dbReference type="Proteomes" id="UP000515480"/>
    </source>
</evidence>
<dbReference type="EMBL" id="CP060204">
    <property type="protein sequence ID" value="QNH55045.1"/>
    <property type="molecule type" value="Genomic_DNA"/>
</dbReference>
<gene>
    <name evidence="2" type="ORF">H1B31_03675</name>
</gene>
<dbReference type="KEGG" id="stim:H1B31_03675"/>
<dbReference type="InterPro" id="IPR031807">
    <property type="entry name" value="HicB-like"/>
</dbReference>
<dbReference type="Gene3D" id="3.30.160.250">
    <property type="match status" value="1"/>
</dbReference>
<sequence length="141" mass="15912">MKDNYIFPAVFHVDEEGVSVCFPDLPGCLTCADTMEEAFVRAKEAVQLHLYGMEEDAEEIPSPTSLMQIKTSRGETIGLIEAWMPPFREKMSNKATSKTVTIPRWLDILARREKVNYSHLLQSALKSYLGVTENPSQSMRA</sequence>
<dbReference type="AlphaFoldDB" id="A0A7G7VLQ2"/>
<dbReference type="InterPro" id="IPR051404">
    <property type="entry name" value="TA_system_antitoxin"/>
</dbReference>
<dbReference type="SUPFAM" id="SSF143100">
    <property type="entry name" value="TTHA1013/TTHA0281-like"/>
    <property type="match status" value="1"/>
</dbReference>
<evidence type="ECO:0000313" key="2">
    <source>
        <dbReference type="EMBL" id="QNH55045.1"/>
    </source>
</evidence>
<keyword evidence="3" id="KW-1185">Reference proteome</keyword>
<dbReference type="PANTHER" id="PTHR34504">
    <property type="entry name" value="ANTITOXIN HICB"/>
    <property type="match status" value="1"/>
</dbReference>
<dbReference type="PANTHER" id="PTHR34504:SF2">
    <property type="entry name" value="UPF0150 PROTEIN SSL0259"/>
    <property type="match status" value="1"/>
</dbReference>